<dbReference type="InterPro" id="IPR050189">
    <property type="entry name" value="MFS_Efflux_Transporters"/>
</dbReference>
<sequence length="402" mass="41484">MSPETDPAENPPENRPSPTRPPLAVSLAAFVSSFDRFAISPLLVLVAADLGVTLAQALAVASAYYLAYGVSQPLWGMLSDRIGRIRLMRASLIAAALVGIVAALAPNLTVLIIARTLGGAFYGAIVPTSLTYVGDTVDERHRQPALADLMAAIAVGTAVATALAGIIADLLDWRVVFVITSVLALLSVLGLARAPEAPRAPRAPRAGMLTTIGMALGNRWVLVVIALVVVEGAVVLGVLTLLAPALQSLGVGAAIAGLATAAYGVGVILTSRLIRLLAPRLAMPLLMAIGGTAATLGFAVLALHLSIVTVVIAALLLGTTWSFLHSSLQTWSTTVLPQARGTVVSLFAGFLFAGSAFGAWAGGYLGEHGEWTLLFTLTAGIALVLTAVVVIARRTYEGPRRV</sequence>
<dbReference type="Pfam" id="PF07690">
    <property type="entry name" value="MFS_1"/>
    <property type="match status" value="1"/>
</dbReference>
<feature type="transmembrane region" description="Helical" evidence="7">
    <location>
        <begin position="42"/>
        <end position="66"/>
    </location>
</feature>
<proteinExistence type="predicted"/>
<evidence type="ECO:0000256" key="7">
    <source>
        <dbReference type="SAM" id="Phobius"/>
    </source>
</evidence>
<evidence type="ECO:0000256" key="1">
    <source>
        <dbReference type="ARBA" id="ARBA00004651"/>
    </source>
</evidence>
<dbReference type="EMBL" id="CP065989">
    <property type="protein sequence ID" value="QQB14435.1"/>
    <property type="molecule type" value="Genomic_DNA"/>
</dbReference>
<reference evidence="9 10" key="1">
    <citation type="submission" date="2020-12" db="EMBL/GenBank/DDBJ databases">
        <title>FDA dAtabase for Regulatory Grade micrObial Sequences (FDA-ARGOS): Supporting development and validation of Infectious Disease Dx tests.</title>
        <authorList>
            <person name="Sproer C."/>
            <person name="Gronow S."/>
            <person name="Severitt S."/>
            <person name="Schroder I."/>
            <person name="Tallon L."/>
            <person name="Sadzewicz L."/>
            <person name="Zhao X."/>
            <person name="Boylan J."/>
            <person name="Ott S."/>
            <person name="Bowen H."/>
            <person name="Vavikolanu K."/>
            <person name="Mehta A."/>
            <person name="Aluvathingal J."/>
            <person name="Nadendla S."/>
            <person name="Lowell S."/>
            <person name="Myers T."/>
            <person name="Yan Y."/>
            <person name="Sichtig H."/>
        </authorList>
    </citation>
    <scope>NUCLEOTIDE SEQUENCE [LARGE SCALE GENOMIC DNA]</scope>
    <source>
        <strain evidence="9 10">FDAARGOS_990</strain>
    </source>
</reference>
<evidence type="ECO:0000256" key="2">
    <source>
        <dbReference type="ARBA" id="ARBA00022475"/>
    </source>
</evidence>
<dbReference type="InterPro" id="IPR020846">
    <property type="entry name" value="MFS_dom"/>
</dbReference>
<protein>
    <submittedName>
        <fullName evidence="9">MFS transporter</fullName>
    </submittedName>
</protein>
<dbReference type="GO" id="GO:0005886">
    <property type="term" value="C:plasma membrane"/>
    <property type="evidence" value="ECO:0007669"/>
    <property type="project" value="UniProtKB-SubCell"/>
</dbReference>
<evidence type="ECO:0000313" key="10">
    <source>
        <dbReference type="Proteomes" id="UP000595374"/>
    </source>
</evidence>
<feature type="transmembrane region" description="Helical" evidence="7">
    <location>
        <begin position="220"/>
        <end position="243"/>
    </location>
</feature>
<feature type="transmembrane region" description="Helical" evidence="7">
    <location>
        <begin position="87"/>
        <end position="106"/>
    </location>
</feature>
<gene>
    <name evidence="9" type="ORF">I6H47_17170</name>
</gene>
<dbReference type="Gene3D" id="1.20.1250.20">
    <property type="entry name" value="MFS general substrate transporter like domains"/>
    <property type="match status" value="1"/>
</dbReference>
<keyword evidence="5 7" id="KW-0472">Membrane</keyword>
<dbReference type="CDD" id="cd17324">
    <property type="entry name" value="MFS_NepI_like"/>
    <property type="match status" value="1"/>
</dbReference>
<feature type="compositionally biased region" description="Pro residues" evidence="6">
    <location>
        <begin position="9"/>
        <end position="20"/>
    </location>
</feature>
<feature type="transmembrane region" description="Helical" evidence="7">
    <location>
        <begin position="307"/>
        <end position="324"/>
    </location>
</feature>
<feature type="transmembrane region" description="Helical" evidence="7">
    <location>
        <begin position="249"/>
        <end position="269"/>
    </location>
</feature>
<dbReference type="AlphaFoldDB" id="A0A7T4DIK7"/>
<feature type="transmembrane region" description="Helical" evidence="7">
    <location>
        <begin position="344"/>
        <end position="365"/>
    </location>
</feature>
<accession>A0A7T4DIK7</accession>
<dbReference type="InterPro" id="IPR011701">
    <property type="entry name" value="MFS"/>
</dbReference>
<evidence type="ECO:0000259" key="8">
    <source>
        <dbReference type="PROSITE" id="PS50850"/>
    </source>
</evidence>
<dbReference type="RefSeq" id="WP_198499502.1">
    <property type="nucleotide sequence ID" value="NZ_CP065989.1"/>
</dbReference>
<organism evidence="9 10">
    <name type="scientific">Brevibacterium casei</name>
    <dbReference type="NCBI Taxonomy" id="33889"/>
    <lineage>
        <taxon>Bacteria</taxon>
        <taxon>Bacillati</taxon>
        <taxon>Actinomycetota</taxon>
        <taxon>Actinomycetes</taxon>
        <taxon>Micrococcales</taxon>
        <taxon>Brevibacteriaceae</taxon>
        <taxon>Brevibacterium</taxon>
    </lineage>
</organism>
<feature type="transmembrane region" description="Helical" evidence="7">
    <location>
        <begin position="173"/>
        <end position="192"/>
    </location>
</feature>
<feature type="region of interest" description="Disordered" evidence="6">
    <location>
        <begin position="1"/>
        <end position="20"/>
    </location>
</feature>
<evidence type="ECO:0000256" key="5">
    <source>
        <dbReference type="ARBA" id="ARBA00023136"/>
    </source>
</evidence>
<keyword evidence="3 7" id="KW-0812">Transmembrane</keyword>
<dbReference type="Proteomes" id="UP000595374">
    <property type="component" value="Chromosome"/>
</dbReference>
<feature type="domain" description="Major facilitator superfamily (MFS) profile" evidence="8">
    <location>
        <begin position="21"/>
        <end position="397"/>
    </location>
</feature>
<evidence type="ECO:0000256" key="6">
    <source>
        <dbReference type="SAM" id="MobiDB-lite"/>
    </source>
</evidence>
<dbReference type="PROSITE" id="PS50850">
    <property type="entry name" value="MFS"/>
    <property type="match status" value="1"/>
</dbReference>
<dbReference type="SUPFAM" id="SSF103473">
    <property type="entry name" value="MFS general substrate transporter"/>
    <property type="match status" value="1"/>
</dbReference>
<feature type="transmembrane region" description="Helical" evidence="7">
    <location>
        <begin position="281"/>
        <end position="301"/>
    </location>
</feature>
<dbReference type="PANTHER" id="PTHR43124:SF3">
    <property type="entry name" value="CHLORAMPHENICOL EFFLUX PUMP RV0191"/>
    <property type="match status" value="1"/>
</dbReference>
<feature type="transmembrane region" description="Helical" evidence="7">
    <location>
        <begin position="371"/>
        <end position="392"/>
    </location>
</feature>
<feature type="transmembrane region" description="Helical" evidence="7">
    <location>
        <begin position="145"/>
        <end position="167"/>
    </location>
</feature>
<dbReference type="GO" id="GO:0022857">
    <property type="term" value="F:transmembrane transporter activity"/>
    <property type="evidence" value="ECO:0007669"/>
    <property type="project" value="InterPro"/>
</dbReference>
<keyword evidence="4 7" id="KW-1133">Transmembrane helix</keyword>
<evidence type="ECO:0000256" key="4">
    <source>
        <dbReference type="ARBA" id="ARBA00022989"/>
    </source>
</evidence>
<dbReference type="PANTHER" id="PTHR43124">
    <property type="entry name" value="PURINE EFFLUX PUMP PBUE"/>
    <property type="match status" value="1"/>
</dbReference>
<dbReference type="InterPro" id="IPR036259">
    <property type="entry name" value="MFS_trans_sf"/>
</dbReference>
<feature type="transmembrane region" description="Helical" evidence="7">
    <location>
        <begin position="112"/>
        <end position="133"/>
    </location>
</feature>
<name>A0A7T4DIK7_9MICO</name>
<evidence type="ECO:0000256" key="3">
    <source>
        <dbReference type="ARBA" id="ARBA00022692"/>
    </source>
</evidence>
<keyword evidence="2" id="KW-1003">Cell membrane</keyword>
<evidence type="ECO:0000313" key="9">
    <source>
        <dbReference type="EMBL" id="QQB14435.1"/>
    </source>
</evidence>
<comment type="subcellular location">
    <subcellularLocation>
        <location evidence="1">Cell membrane</location>
        <topology evidence="1">Multi-pass membrane protein</topology>
    </subcellularLocation>
</comment>